<proteinExistence type="predicted"/>
<dbReference type="InterPro" id="IPR016185">
    <property type="entry name" value="PreATP-grasp_dom_sf"/>
</dbReference>
<keyword evidence="2 4" id="KW-0547">Nucleotide-binding</keyword>
<dbReference type="PROSITE" id="PS50975">
    <property type="entry name" value="ATP_GRASP"/>
    <property type="match status" value="1"/>
</dbReference>
<organism evidence="6 7">
    <name type="scientific">Verticillium nonalfalfae</name>
    <dbReference type="NCBI Taxonomy" id="1051616"/>
    <lineage>
        <taxon>Eukaryota</taxon>
        <taxon>Fungi</taxon>
        <taxon>Dikarya</taxon>
        <taxon>Ascomycota</taxon>
        <taxon>Pezizomycotina</taxon>
        <taxon>Sordariomycetes</taxon>
        <taxon>Hypocreomycetidae</taxon>
        <taxon>Glomerellales</taxon>
        <taxon>Plectosphaerellaceae</taxon>
        <taxon>Verticillium</taxon>
    </lineage>
</organism>
<keyword evidence="3 4" id="KW-0067">ATP-binding</keyword>
<dbReference type="Gene3D" id="3.30.470.20">
    <property type="entry name" value="ATP-grasp fold, B domain"/>
    <property type="match status" value="1"/>
</dbReference>
<keyword evidence="1" id="KW-0436">Ligase</keyword>
<comment type="caution">
    <text evidence="6">The sequence shown here is derived from an EMBL/GenBank/DDBJ whole genome shotgun (WGS) entry which is preliminary data.</text>
</comment>
<dbReference type="GO" id="GO:0009113">
    <property type="term" value="P:purine nucleobase biosynthetic process"/>
    <property type="evidence" value="ECO:0007669"/>
    <property type="project" value="InterPro"/>
</dbReference>
<evidence type="ECO:0000256" key="4">
    <source>
        <dbReference type="PROSITE-ProRule" id="PRU00409"/>
    </source>
</evidence>
<evidence type="ECO:0000259" key="5">
    <source>
        <dbReference type="PROSITE" id="PS50975"/>
    </source>
</evidence>
<dbReference type="AlphaFoldDB" id="A0A3M9Y058"/>
<dbReference type="InterPro" id="IPR013815">
    <property type="entry name" value="ATP_grasp_subdomain_1"/>
</dbReference>
<name>A0A3M9Y058_9PEZI</name>
<dbReference type="Gene3D" id="3.40.50.20">
    <property type="match status" value="1"/>
</dbReference>
<dbReference type="SUPFAM" id="SSF52440">
    <property type="entry name" value="PreATP-grasp domain"/>
    <property type="match status" value="1"/>
</dbReference>
<dbReference type="EMBL" id="RBVV01000132">
    <property type="protein sequence ID" value="RNJ53641.1"/>
    <property type="molecule type" value="Genomic_DNA"/>
</dbReference>
<evidence type="ECO:0000256" key="1">
    <source>
        <dbReference type="ARBA" id="ARBA00022598"/>
    </source>
</evidence>
<dbReference type="STRING" id="1051616.A0A3M9Y058"/>
<protein>
    <submittedName>
        <fullName evidence="6">Tetrahydrofolate synthase</fullName>
    </submittedName>
</protein>
<dbReference type="Proteomes" id="UP000267145">
    <property type="component" value="Unassembled WGS sequence"/>
</dbReference>
<dbReference type="GO" id="GO:0005524">
    <property type="term" value="F:ATP binding"/>
    <property type="evidence" value="ECO:0007669"/>
    <property type="project" value="UniProtKB-UniRule"/>
</dbReference>
<dbReference type="RefSeq" id="XP_028491799.1">
    <property type="nucleotide sequence ID" value="XM_028635831.1"/>
</dbReference>
<evidence type="ECO:0000313" key="7">
    <source>
        <dbReference type="Proteomes" id="UP000267145"/>
    </source>
</evidence>
<accession>A0A3M9Y058</accession>
<keyword evidence="7" id="KW-1185">Reference proteome</keyword>
<dbReference type="Pfam" id="PF01071">
    <property type="entry name" value="GARS_A"/>
    <property type="match status" value="1"/>
</dbReference>
<evidence type="ECO:0000256" key="2">
    <source>
        <dbReference type="ARBA" id="ARBA00022741"/>
    </source>
</evidence>
<sequence>MAPNVSNVEHADMHDFKGLVALARALAVELIRPGPGDVVVEGIADVFEPAGIPCFAPLKAAAKLEGSKTLAKDFMRRYNIPTAEYRNFNTYEHARDYLSSINHRVVIKVSGLAAGKGVVLPEVQEEAKRELREMMVDNKLGLQEVVIQEFLSGDEINVLTFCDGHNFRSLPPVQGHKKIFDGSKGPNTGGMGFYGPVDFVSRGLMAQMEKDLIVPTPSRAAI</sequence>
<dbReference type="GO" id="GO:0004637">
    <property type="term" value="F:phosphoribosylamine-glycine ligase activity"/>
    <property type="evidence" value="ECO:0007669"/>
    <property type="project" value="InterPro"/>
</dbReference>
<dbReference type="PANTHER" id="PTHR43472">
    <property type="entry name" value="PHOSPHORIBOSYLAMINE--GLYCINE LIGASE"/>
    <property type="match status" value="1"/>
</dbReference>
<dbReference type="InterPro" id="IPR020562">
    <property type="entry name" value="PRibGlycinamide_synth_N"/>
</dbReference>
<dbReference type="Pfam" id="PF02844">
    <property type="entry name" value="GARS_N"/>
    <property type="match status" value="1"/>
</dbReference>
<dbReference type="GeneID" id="39605296"/>
<gene>
    <name evidence="6" type="primary">ADE3_1</name>
    <name evidence="6" type="ORF">D7B24_001607</name>
</gene>
<dbReference type="Gene3D" id="3.30.1490.20">
    <property type="entry name" value="ATP-grasp fold, A domain"/>
    <property type="match status" value="1"/>
</dbReference>
<dbReference type="InterPro" id="IPR000115">
    <property type="entry name" value="PRibGlycinamide_synth"/>
</dbReference>
<dbReference type="PANTHER" id="PTHR43472:SF1">
    <property type="entry name" value="PHOSPHORIBOSYLAMINE--GLYCINE LIGASE, CHLOROPLASTIC"/>
    <property type="match status" value="1"/>
</dbReference>
<reference evidence="6 7" key="1">
    <citation type="submission" date="2018-10" db="EMBL/GenBank/DDBJ databases">
        <title>Genome sequence of Verticillium nonalfalfae VnAa140.</title>
        <authorList>
            <person name="Stajich J.E."/>
            <person name="Kasson M.T."/>
        </authorList>
    </citation>
    <scope>NUCLEOTIDE SEQUENCE [LARGE SCALE GENOMIC DNA]</scope>
    <source>
        <strain evidence="6 7">VnAa140</strain>
    </source>
</reference>
<dbReference type="InterPro" id="IPR020561">
    <property type="entry name" value="PRibGlycinamid_synth_ATP-grasp"/>
</dbReference>
<evidence type="ECO:0000313" key="6">
    <source>
        <dbReference type="EMBL" id="RNJ53641.1"/>
    </source>
</evidence>
<dbReference type="SMART" id="SM01209">
    <property type="entry name" value="GARS_A"/>
    <property type="match status" value="1"/>
</dbReference>
<dbReference type="GO" id="GO:0046872">
    <property type="term" value="F:metal ion binding"/>
    <property type="evidence" value="ECO:0007669"/>
    <property type="project" value="InterPro"/>
</dbReference>
<evidence type="ECO:0000256" key="3">
    <source>
        <dbReference type="ARBA" id="ARBA00022840"/>
    </source>
</evidence>
<dbReference type="InterPro" id="IPR011761">
    <property type="entry name" value="ATP-grasp"/>
</dbReference>
<dbReference type="SUPFAM" id="SSF56059">
    <property type="entry name" value="Glutathione synthetase ATP-binding domain-like"/>
    <property type="match status" value="1"/>
</dbReference>
<feature type="domain" description="ATP-grasp" evidence="5">
    <location>
        <begin position="72"/>
        <end position="155"/>
    </location>
</feature>